<sequence>MSQPPGPVRTPFLAASRSPDGSPRHFNAGVPNKIILLTFKVTLNPQRSATILCPKTLKHFLASPRGPIEHNFENSASKANRPPGFQKYTEWDFITSS</sequence>
<reference evidence="2" key="1">
    <citation type="submission" date="2020-07" db="EMBL/GenBank/DDBJ databases">
        <title>Multicomponent nature underlies the extraordinary mechanical properties of spider dragline silk.</title>
        <authorList>
            <person name="Kono N."/>
            <person name="Nakamura H."/>
            <person name="Mori M."/>
            <person name="Yoshida Y."/>
            <person name="Ohtoshi R."/>
            <person name="Malay A.D."/>
            <person name="Moran D.A.P."/>
            <person name="Tomita M."/>
            <person name="Numata K."/>
            <person name="Arakawa K."/>
        </authorList>
    </citation>
    <scope>NUCLEOTIDE SEQUENCE</scope>
</reference>
<proteinExistence type="predicted"/>
<dbReference type="EMBL" id="BMAO01037616">
    <property type="protein sequence ID" value="GFR19012.1"/>
    <property type="molecule type" value="Genomic_DNA"/>
</dbReference>
<comment type="caution">
    <text evidence="2">The sequence shown here is derived from an EMBL/GenBank/DDBJ whole genome shotgun (WGS) entry which is preliminary data.</text>
</comment>
<dbReference type="Proteomes" id="UP000887116">
    <property type="component" value="Unassembled WGS sequence"/>
</dbReference>
<keyword evidence="3" id="KW-1185">Reference proteome</keyword>
<accession>A0A8X6LSG6</accession>
<evidence type="ECO:0000313" key="3">
    <source>
        <dbReference type="Proteomes" id="UP000887116"/>
    </source>
</evidence>
<protein>
    <submittedName>
        <fullName evidence="2">Uncharacterized protein</fullName>
    </submittedName>
</protein>
<organism evidence="2 3">
    <name type="scientific">Trichonephila clavata</name>
    <name type="common">Joro spider</name>
    <name type="synonym">Nephila clavata</name>
    <dbReference type="NCBI Taxonomy" id="2740835"/>
    <lineage>
        <taxon>Eukaryota</taxon>
        <taxon>Metazoa</taxon>
        <taxon>Ecdysozoa</taxon>
        <taxon>Arthropoda</taxon>
        <taxon>Chelicerata</taxon>
        <taxon>Arachnida</taxon>
        <taxon>Araneae</taxon>
        <taxon>Araneomorphae</taxon>
        <taxon>Entelegynae</taxon>
        <taxon>Araneoidea</taxon>
        <taxon>Nephilidae</taxon>
        <taxon>Trichonephila</taxon>
    </lineage>
</organism>
<evidence type="ECO:0000256" key="1">
    <source>
        <dbReference type="SAM" id="MobiDB-lite"/>
    </source>
</evidence>
<name>A0A8X6LSG6_TRICU</name>
<evidence type="ECO:0000313" key="2">
    <source>
        <dbReference type="EMBL" id="GFR19012.1"/>
    </source>
</evidence>
<feature type="region of interest" description="Disordered" evidence="1">
    <location>
        <begin position="1"/>
        <end position="26"/>
    </location>
</feature>
<dbReference type="AlphaFoldDB" id="A0A8X6LSG6"/>
<gene>
    <name evidence="2" type="ORF">TNCT_580221</name>
</gene>